<evidence type="ECO:0000256" key="4">
    <source>
        <dbReference type="ARBA" id="ARBA00023163"/>
    </source>
</evidence>
<gene>
    <name evidence="7" type="ORF">J2S15_003409</name>
</gene>
<dbReference type="PANTHER" id="PTHR30185">
    <property type="entry name" value="CRYPTIC BETA-GLUCOSIDE BGL OPERON ANTITERMINATOR"/>
    <property type="match status" value="1"/>
</dbReference>
<comment type="caution">
    <text evidence="7">The sequence shown here is derived from an EMBL/GenBank/DDBJ whole genome shotgun (WGS) entry which is preliminary data.</text>
</comment>
<evidence type="ECO:0000259" key="6">
    <source>
        <dbReference type="PROSITE" id="PS51372"/>
    </source>
</evidence>
<name>A0ABU0E773_9FIRM</name>
<feature type="domain" description="PTS EIIA type-2" evidence="5">
    <location>
        <begin position="484"/>
        <end position="625"/>
    </location>
</feature>
<protein>
    <submittedName>
        <fullName evidence="7">Lichenan operon transcriptional antiterminator</fullName>
    </submittedName>
</protein>
<dbReference type="InterPro" id="IPR007737">
    <property type="entry name" value="Mga_HTH"/>
</dbReference>
<dbReference type="EMBL" id="JAUSUR010000007">
    <property type="protein sequence ID" value="MDQ0362655.1"/>
    <property type="molecule type" value="Genomic_DNA"/>
</dbReference>
<feature type="domain" description="PRD" evidence="6">
    <location>
        <begin position="177"/>
        <end position="281"/>
    </location>
</feature>
<keyword evidence="3" id="KW-0010">Activator</keyword>
<keyword evidence="2" id="KW-0805">Transcription regulation</keyword>
<keyword evidence="4" id="KW-0804">Transcription</keyword>
<dbReference type="Pfam" id="PF08279">
    <property type="entry name" value="HTH_11"/>
    <property type="match status" value="1"/>
</dbReference>
<dbReference type="Pfam" id="PF05043">
    <property type="entry name" value="Mga"/>
    <property type="match status" value="1"/>
</dbReference>
<evidence type="ECO:0000256" key="1">
    <source>
        <dbReference type="ARBA" id="ARBA00022737"/>
    </source>
</evidence>
<dbReference type="PROSITE" id="PS51372">
    <property type="entry name" value="PRD_2"/>
    <property type="match status" value="2"/>
</dbReference>
<dbReference type="InterPro" id="IPR011608">
    <property type="entry name" value="PRD"/>
</dbReference>
<dbReference type="Gene3D" id="3.40.930.10">
    <property type="entry name" value="Mannitol-specific EII, Chain A"/>
    <property type="match status" value="1"/>
</dbReference>
<dbReference type="Gene3D" id="1.10.10.10">
    <property type="entry name" value="Winged helix-like DNA-binding domain superfamily/Winged helix DNA-binding domain"/>
    <property type="match status" value="1"/>
</dbReference>
<dbReference type="Gene3D" id="1.10.1790.10">
    <property type="entry name" value="PRD domain"/>
    <property type="match status" value="2"/>
</dbReference>
<dbReference type="InterPro" id="IPR013196">
    <property type="entry name" value="HTH_11"/>
</dbReference>
<evidence type="ECO:0000256" key="3">
    <source>
        <dbReference type="ARBA" id="ARBA00023159"/>
    </source>
</evidence>
<evidence type="ECO:0000256" key="2">
    <source>
        <dbReference type="ARBA" id="ARBA00023015"/>
    </source>
</evidence>
<dbReference type="SUPFAM" id="SSF63520">
    <property type="entry name" value="PTS-regulatory domain, PRD"/>
    <property type="match status" value="2"/>
</dbReference>
<dbReference type="Proteomes" id="UP001230220">
    <property type="component" value="Unassembled WGS sequence"/>
</dbReference>
<dbReference type="RefSeq" id="WP_307410463.1">
    <property type="nucleotide sequence ID" value="NZ_JAUSUR010000007.1"/>
</dbReference>
<organism evidence="7 8">
    <name type="scientific">Breznakia pachnodae</name>
    <dbReference type="NCBI Taxonomy" id="265178"/>
    <lineage>
        <taxon>Bacteria</taxon>
        <taxon>Bacillati</taxon>
        <taxon>Bacillota</taxon>
        <taxon>Erysipelotrichia</taxon>
        <taxon>Erysipelotrichales</taxon>
        <taxon>Erysipelotrichaceae</taxon>
        <taxon>Breznakia</taxon>
    </lineage>
</organism>
<dbReference type="InterPro" id="IPR016152">
    <property type="entry name" value="PTrfase/Anion_transptr"/>
</dbReference>
<evidence type="ECO:0000313" key="8">
    <source>
        <dbReference type="Proteomes" id="UP001230220"/>
    </source>
</evidence>
<dbReference type="Pfam" id="PF00359">
    <property type="entry name" value="PTS_EIIA_2"/>
    <property type="match status" value="1"/>
</dbReference>
<evidence type="ECO:0000313" key="7">
    <source>
        <dbReference type="EMBL" id="MDQ0362655.1"/>
    </source>
</evidence>
<evidence type="ECO:0000259" key="5">
    <source>
        <dbReference type="PROSITE" id="PS51094"/>
    </source>
</evidence>
<accession>A0ABU0E773</accession>
<proteinExistence type="predicted"/>
<dbReference type="InterPro" id="IPR036388">
    <property type="entry name" value="WH-like_DNA-bd_sf"/>
</dbReference>
<dbReference type="InterPro" id="IPR050661">
    <property type="entry name" value="BglG_antiterminators"/>
</dbReference>
<sequence length="625" mass="72957">MLKSRQIRLLKELTDNQDRYLSSKELSKRLNVSDKTIQADIKVLDLALHDYSTIITSKTGYGYQITIGDSKKFEYFLSEANDSIICRNFSDTTSRVTHILYRFFNVKGFIRKDMLLNELFVSESRMTKDLNIVRETLAKYDLKIIVKPKYGMYIEGSEKNKRRCILNERVNIDIFLNDEEELIKKVGNIVVDILTNSHYKVSDVVVQNLIIHIMYVIKRMKQDHYLDTIGDVDNELYYAHEYELAQKIMEQLEITFDIHSTENEITNLAIHLKGKRSYDEDTIDEDIDEVTTEIFKEINEMVHINFMNQVENRIALSLHVIALINRAKYHYSIKNDLNDEIKLNCPLAFDLAVISAKKISEKYNVEVVEGELGFLAVHFSKALEDINASKQSKNVLIISSTRKGETLLIRHNFLKIFSDYVDQLNIVSFIELNTIDVDLYDLIFTTYDKVDGMPEKTIKINYFMDTKDINTIKYALLDHEVKVEQFYNENLFIHFEEKLTKEEILKQLCKQTENYNPCDDNLYESVLRREEFGFTAFGNYVALPHPDHLISEKTSISVGILDYPVTWMKGRNVRIVLLLCGAKNKENHLSILFDKISNLIKDKDAVQQLLKQPIFDTFSKLLEKY</sequence>
<dbReference type="InterPro" id="IPR036634">
    <property type="entry name" value="PRD_sf"/>
</dbReference>
<reference evidence="7 8" key="1">
    <citation type="submission" date="2023-07" db="EMBL/GenBank/DDBJ databases">
        <title>Genomic Encyclopedia of Type Strains, Phase IV (KMG-IV): sequencing the most valuable type-strain genomes for metagenomic binning, comparative biology and taxonomic classification.</title>
        <authorList>
            <person name="Goeker M."/>
        </authorList>
    </citation>
    <scope>NUCLEOTIDE SEQUENCE [LARGE SCALE GENOMIC DNA]</scope>
    <source>
        <strain evidence="7 8">DSM 16784</strain>
    </source>
</reference>
<dbReference type="Pfam" id="PF00874">
    <property type="entry name" value="PRD"/>
    <property type="match status" value="2"/>
</dbReference>
<keyword evidence="8" id="KW-1185">Reference proteome</keyword>
<dbReference type="PROSITE" id="PS51094">
    <property type="entry name" value="PTS_EIIA_TYPE_2"/>
    <property type="match status" value="1"/>
</dbReference>
<dbReference type="SUPFAM" id="SSF55804">
    <property type="entry name" value="Phoshotransferase/anion transport protein"/>
    <property type="match status" value="1"/>
</dbReference>
<dbReference type="PANTHER" id="PTHR30185:SF13">
    <property type="entry name" value="LICABCH OPERON REGULATOR-RELATED"/>
    <property type="match status" value="1"/>
</dbReference>
<dbReference type="InterPro" id="IPR002178">
    <property type="entry name" value="PTS_EIIA_type-2_dom"/>
</dbReference>
<feature type="domain" description="PRD" evidence="6">
    <location>
        <begin position="282"/>
        <end position="389"/>
    </location>
</feature>
<keyword evidence="1" id="KW-0677">Repeat</keyword>